<dbReference type="SUPFAM" id="SSF54495">
    <property type="entry name" value="UBC-like"/>
    <property type="match status" value="1"/>
</dbReference>
<organism evidence="2 3">
    <name type="scientific">Strigamia maritima</name>
    <name type="common">European centipede</name>
    <name type="synonym">Geophilus maritimus</name>
    <dbReference type="NCBI Taxonomy" id="126957"/>
    <lineage>
        <taxon>Eukaryota</taxon>
        <taxon>Metazoa</taxon>
        <taxon>Ecdysozoa</taxon>
        <taxon>Arthropoda</taxon>
        <taxon>Myriapoda</taxon>
        <taxon>Chilopoda</taxon>
        <taxon>Pleurostigmophora</taxon>
        <taxon>Geophilomorpha</taxon>
        <taxon>Linotaeniidae</taxon>
        <taxon>Strigamia</taxon>
    </lineage>
</organism>
<dbReference type="InterPro" id="IPR050113">
    <property type="entry name" value="Ub_conjugating_enzyme"/>
</dbReference>
<sequence length="276" mass="32480">MDSLYQFISRFLNVGENGDNPIQLRRQGSVRKVLPLIPDADSSLCVSAKIIDRQINISKYNYASYFLEYSLMAEYDMLCKQKLPGVYVLPAANTPLKWYGVLFASHNYYEDGVFRFILHIPDNYPNGMVPRLFFQPPIFHPLVDAETGELDLLREFSKWRRNVNYLWQILAFMRRIFIKMDCTNPINSQASFLFENDIEMFKFKLSESIRRCKDFLFDSTTIEDPHEIRFYSLDNPQFQDLRRNMLSFKHNEENNVVATGFSWVDPNSLETFSECS</sequence>
<dbReference type="SMART" id="SM00212">
    <property type="entry name" value="UBCc"/>
    <property type="match status" value="1"/>
</dbReference>
<dbReference type="Proteomes" id="UP000014500">
    <property type="component" value="Unassembled WGS sequence"/>
</dbReference>
<dbReference type="PhylomeDB" id="T1ISW3"/>
<dbReference type="PROSITE" id="PS50127">
    <property type="entry name" value="UBC_2"/>
    <property type="match status" value="1"/>
</dbReference>
<dbReference type="PANTHER" id="PTHR24067">
    <property type="entry name" value="UBIQUITIN-CONJUGATING ENZYME E2"/>
    <property type="match status" value="1"/>
</dbReference>
<dbReference type="STRING" id="126957.T1ISW3"/>
<dbReference type="CDD" id="cd23814">
    <property type="entry name" value="UEV_AKTIP"/>
    <property type="match status" value="1"/>
</dbReference>
<evidence type="ECO:0000313" key="2">
    <source>
        <dbReference type="EnsemblMetazoa" id="SMAR004200-PA"/>
    </source>
</evidence>
<dbReference type="Pfam" id="PF00179">
    <property type="entry name" value="UQ_con"/>
    <property type="match status" value="1"/>
</dbReference>
<protein>
    <recommendedName>
        <fullName evidence="1">UBC core domain-containing protein</fullName>
    </recommendedName>
</protein>
<reference evidence="3" key="1">
    <citation type="submission" date="2011-05" db="EMBL/GenBank/DDBJ databases">
        <authorList>
            <person name="Richards S.R."/>
            <person name="Qu J."/>
            <person name="Jiang H."/>
            <person name="Jhangiani S.N."/>
            <person name="Agravi P."/>
            <person name="Goodspeed R."/>
            <person name="Gross S."/>
            <person name="Mandapat C."/>
            <person name="Jackson L."/>
            <person name="Mathew T."/>
            <person name="Pu L."/>
            <person name="Thornton R."/>
            <person name="Saada N."/>
            <person name="Wilczek-Boney K.B."/>
            <person name="Lee S."/>
            <person name="Kovar C."/>
            <person name="Wu Y."/>
            <person name="Scherer S.E."/>
            <person name="Worley K.C."/>
            <person name="Muzny D.M."/>
            <person name="Gibbs R."/>
        </authorList>
    </citation>
    <scope>NUCLEOTIDE SEQUENCE</scope>
    <source>
        <strain evidence="3">Brora</strain>
    </source>
</reference>
<dbReference type="EMBL" id="JH431448">
    <property type="status" value="NOT_ANNOTATED_CDS"/>
    <property type="molecule type" value="Genomic_DNA"/>
</dbReference>
<dbReference type="InterPro" id="IPR000608">
    <property type="entry name" value="UBC"/>
</dbReference>
<evidence type="ECO:0000259" key="1">
    <source>
        <dbReference type="PROSITE" id="PS50127"/>
    </source>
</evidence>
<dbReference type="EnsemblMetazoa" id="SMAR004200-RA">
    <property type="protein sequence ID" value="SMAR004200-PA"/>
    <property type="gene ID" value="SMAR004200"/>
</dbReference>
<accession>T1ISW3</accession>
<evidence type="ECO:0000313" key="3">
    <source>
        <dbReference type="Proteomes" id="UP000014500"/>
    </source>
</evidence>
<dbReference type="OMA" id="LEXSLLA"/>
<reference evidence="2" key="2">
    <citation type="submission" date="2015-02" db="UniProtKB">
        <authorList>
            <consortium name="EnsemblMetazoa"/>
        </authorList>
    </citation>
    <scope>IDENTIFICATION</scope>
</reference>
<keyword evidence="3" id="KW-1185">Reference proteome</keyword>
<dbReference type="eggNOG" id="KOG0429">
    <property type="taxonomic scope" value="Eukaryota"/>
</dbReference>
<dbReference type="HOGENOM" id="CLU_083049_0_0_1"/>
<proteinExistence type="predicted"/>
<dbReference type="InterPro" id="IPR016135">
    <property type="entry name" value="UBQ-conjugating_enzyme/RWD"/>
</dbReference>
<dbReference type="Gene3D" id="3.10.110.10">
    <property type="entry name" value="Ubiquitin Conjugating Enzyme"/>
    <property type="match status" value="1"/>
</dbReference>
<name>T1ISW3_STRMM</name>
<dbReference type="AlphaFoldDB" id="T1ISW3"/>
<feature type="domain" description="UBC core" evidence="1">
    <location>
        <begin position="66"/>
        <end position="214"/>
    </location>
</feature>